<proteinExistence type="predicted"/>
<reference evidence="1 2" key="1">
    <citation type="journal article" date="2015" name="Genome Announc.">
        <title>Genome Sequence of Mushroom Soft-Rot Pathogen Janthinobacterium agaricidamnosum.</title>
        <authorList>
            <person name="Graupner K."/>
            <person name="Lackner G."/>
            <person name="Hertweck C."/>
        </authorList>
    </citation>
    <scope>NUCLEOTIDE SEQUENCE [LARGE SCALE GENOMIC DNA]</scope>
    <source>
        <strain evidence="2">NBRC 102515 / DSM 9628</strain>
    </source>
</reference>
<dbReference type="KEGG" id="jag:GJA_1684"/>
<dbReference type="HOGENOM" id="CLU_2916393_0_0_4"/>
<organism evidence="1 2">
    <name type="scientific">Janthinobacterium agaricidamnosum NBRC 102515 = DSM 9628</name>
    <dbReference type="NCBI Taxonomy" id="1349767"/>
    <lineage>
        <taxon>Bacteria</taxon>
        <taxon>Pseudomonadati</taxon>
        <taxon>Pseudomonadota</taxon>
        <taxon>Betaproteobacteria</taxon>
        <taxon>Burkholderiales</taxon>
        <taxon>Oxalobacteraceae</taxon>
        <taxon>Janthinobacterium</taxon>
    </lineage>
</organism>
<sequence length="61" mass="7450">MKQLLRLVRKMTIRWQLRDLDRQAQHIITARRAARIQLHMIRLEQEARRRAQMVCLIEAES</sequence>
<evidence type="ECO:0000313" key="1">
    <source>
        <dbReference type="EMBL" id="CDG82323.1"/>
    </source>
</evidence>
<keyword evidence="2" id="KW-1185">Reference proteome</keyword>
<gene>
    <name evidence="1" type="ORF">GJA_1684</name>
</gene>
<protein>
    <submittedName>
        <fullName evidence="1">Uncharacterized protein</fullName>
    </submittedName>
</protein>
<name>W0V4P4_9BURK</name>
<evidence type="ECO:0000313" key="2">
    <source>
        <dbReference type="Proteomes" id="UP000027604"/>
    </source>
</evidence>
<dbReference type="RefSeq" id="WP_144241453.1">
    <property type="nucleotide sequence ID" value="NZ_BCTH01000007.1"/>
</dbReference>
<dbReference type="PATRIC" id="fig|1349767.4.peg.3363"/>
<dbReference type="AlphaFoldDB" id="W0V4P4"/>
<dbReference type="EMBL" id="HG322949">
    <property type="protein sequence ID" value="CDG82323.1"/>
    <property type="molecule type" value="Genomic_DNA"/>
</dbReference>
<dbReference type="Proteomes" id="UP000027604">
    <property type="component" value="Chromosome I"/>
</dbReference>
<accession>W0V4P4</accession>